<gene>
    <name evidence="10" type="ORF">J3U88_10355</name>
</gene>
<proteinExistence type="inferred from homology"/>
<evidence type="ECO:0000256" key="1">
    <source>
        <dbReference type="ARBA" id="ARBA00004571"/>
    </source>
</evidence>
<evidence type="ECO:0000256" key="3">
    <source>
        <dbReference type="ARBA" id="ARBA00022452"/>
    </source>
</evidence>
<keyword evidence="11" id="KW-1185">Reference proteome</keyword>
<dbReference type="Gene3D" id="2.60.40.1120">
    <property type="entry name" value="Carboxypeptidase-like, regulatory domain"/>
    <property type="match status" value="1"/>
</dbReference>
<dbReference type="PROSITE" id="PS52016">
    <property type="entry name" value="TONB_DEPENDENT_REC_3"/>
    <property type="match status" value="1"/>
</dbReference>
<evidence type="ECO:0000256" key="4">
    <source>
        <dbReference type="ARBA" id="ARBA00022692"/>
    </source>
</evidence>
<comment type="similarity">
    <text evidence="7">Belongs to the TonB-dependent receptor family.</text>
</comment>
<evidence type="ECO:0000256" key="7">
    <source>
        <dbReference type="PROSITE-ProRule" id="PRU01360"/>
    </source>
</evidence>
<protein>
    <submittedName>
        <fullName evidence="10">TonB-dependent receptor</fullName>
    </submittedName>
</protein>
<evidence type="ECO:0000313" key="11">
    <source>
        <dbReference type="Proteomes" id="UP000664417"/>
    </source>
</evidence>
<dbReference type="GO" id="GO:0009279">
    <property type="term" value="C:cell outer membrane"/>
    <property type="evidence" value="ECO:0007669"/>
    <property type="project" value="UniProtKB-SubCell"/>
</dbReference>
<evidence type="ECO:0000256" key="2">
    <source>
        <dbReference type="ARBA" id="ARBA00022448"/>
    </source>
</evidence>
<organism evidence="10 11">
    <name type="scientific">Acanthopleuribacter pedis</name>
    <dbReference type="NCBI Taxonomy" id="442870"/>
    <lineage>
        <taxon>Bacteria</taxon>
        <taxon>Pseudomonadati</taxon>
        <taxon>Acidobacteriota</taxon>
        <taxon>Holophagae</taxon>
        <taxon>Acanthopleuribacterales</taxon>
        <taxon>Acanthopleuribacteraceae</taxon>
        <taxon>Acanthopleuribacter</taxon>
    </lineage>
</organism>
<keyword evidence="4 7" id="KW-0812">Transmembrane</keyword>
<keyword evidence="5 7" id="KW-0472">Membrane</keyword>
<feature type="domain" description="TonB-dependent transporter Oar-like beta-barrel" evidence="9">
    <location>
        <begin position="552"/>
        <end position="791"/>
    </location>
</feature>
<dbReference type="GO" id="GO:0015344">
    <property type="term" value="F:siderophore uptake transmembrane transporter activity"/>
    <property type="evidence" value="ECO:0007669"/>
    <property type="project" value="TreeGrafter"/>
</dbReference>
<evidence type="ECO:0000259" key="9">
    <source>
        <dbReference type="Pfam" id="PF25183"/>
    </source>
</evidence>
<dbReference type="PANTHER" id="PTHR30069:SF46">
    <property type="entry name" value="OAR PROTEIN"/>
    <property type="match status" value="1"/>
</dbReference>
<comment type="subcellular location">
    <subcellularLocation>
        <location evidence="1 7">Cell outer membrane</location>
        <topology evidence="1 7">Multi-pass membrane protein</topology>
    </subcellularLocation>
</comment>
<dbReference type="InterPro" id="IPR036942">
    <property type="entry name" value="Beta-barrel_TonB_sf"/>
</dbReference>
<comment type="caution">
    <text evidence="10">The sequence shown here is derived from an EMBL/GenBank/DDBJ whole genome shotgun (WGS) entry which is preliminary data.</text>
</comment>
<dbReference type="RefSeq" id="WP_207858679.1">
    <property type="nucleotide sequence ID" value="NZ_JAFREP010000007.1"/>
</dbReference>
<feature type="domain" description="TonB-dependent transporter Oar-like beta-barrel" evidence="9">
    <location>
        <begin position="310"/>
        <end position="540"/>
    </location>
</feature>
<dbReference type="SUPFAM" id="SSF49464">
    <property type="entry name" value="Carboxypeptidase regulatory domain-like"/>
    <property type="match status" value="1"/>
</dbReference>
<accession>A0A8J7U515</accession>
<keyword evidence="2 7" id="KW-0813">Transport</keyword>
<keyword evidence="8" id="KW-0732">Signal</keyword>
<dbReference type="Pfam" id="PF13620">
    <property type="entry name" value="CarboxypepD_reg"/>
    <property type="match status" value="1"/>
</dbReference>
<keyword evidence="3 7" id="KW-1134">Transmembrane beta strand</keyword>
<dbReference type="GO" id="GO:0044718">
    <property type="term" value="P:siderophore transmembrane transport"/>
    <property type="evidence" value="ECO:0007669"/>
    <property type="project" value="TreeGrafter"/>
</dbReference>
<evidence type="ECO:0000256" key="5">
    <source>
        <dbReference type="ARBA" id="ARBA00023136"/>
    </source>
</evidence>
<dbReference type="AlphaFoldDB" id="A0A8J7U515"/>
<feature type="chain" id="PRO_5035251196" evidence="8">
    <location>
        <begin position="23"/>
        <end position="937"/>
    </location>
</feature>
<dbReference type="SUPFAM" id="SSF56935">
    <property type="entry name" value="Porins"/>
    <property type="match status" value="1"/>
</dbReference>
<evidence type="ECO:0000313" key="10">
    <source>
        <dbReference type="EMBL" id="MBO1318861.1"/>
    </source>
</evidence>
<dbReference type="Gene3D" id="2.40.170.20">
    <property type="entry name" value="TonB-dependent receptor, beta-barrel domain"/>
    <property type="match status" value="1"/>
</dbReference>
<sequence>MRFQTKALLLVCMLAPALFGQSQTSVLYGTITNEDLPLPGATVTLQGKVLQGTRQVNVGEDGTYRFTLLPPGDGYQLTVTMMGFGTVVRKNLRLSLGKSIKMDVALKPESIQDSLVVTAETPMVDTSTNQISSNFSGDFLDNITNDRSMSTVMAMAPGVLEGNNPNMLGGSSTDNVYLIDGADNTDPSSKTWGTQINFDAIQDVQVITGGISAEHGRGQGGLVNLVTKSGGNTFEGNFRFIKSDVDWNEEAEGKPFDESTRYTTENRFAMTLGGPIMKDKLWFFAAFETRGKENQTFHYPTMELFEGQDTNTQVSHTPKYEGHYLNLKLTWQAAINHRFVVAYNEDPIEFPLRSYLNYENYGDPFNTRREQGGETAMLEWNWNISDASYLTAKIQQFDSPLNNIPADSAERSSALRPVQQFVTTEAGSYYPSFSAPNSHYTSTREFQSNVVTYNHFINGGIGSHDIKAGLEFRDSEYGSKTDLYNGGYRMYWSERSDWGALLVYDDQRPAVNTHEDYRALFIQDEWRMNDKLTLNLGVRAENLILKNADQTEIVNQKFGDMLSPRIGFAYEINKGSLHGSFARYYDAIGDWIVDNSQPNQRYNRDWYWLNPDISALIAQGLRPWENPDDWAQINPEDHPDMWTYRNTSTFGPDNNLEVFGTIDPSHMDEFTLGYDWQLTRMFAASVNAYHRTWKDTYEDTDFDQDGQWSFLTNEGTWRKYRAVMLNLQKRLGPDGFQFTTSYTWSQTRGVSTNDNSTAYLDSPYQVHNWRGKLLDVPHNFKFNGSYTTDFGFIVGINYVLQSGYAWTPQIDITNVIPGGVNEDTTEEVYFESRGSRRLPNYTRTDLHLEYEFKLLNGRLKPSIYVDVFNVLDQRRIIDVDEDIGFGTYQTDAEPGSQEYIDFVTTNSPVLEDAAANFGEPTLYSFPRSYYVGINVAF</sequence>
<feature type="domain" description="TonB-dependent transporter Oar-like beta-barrel" evidence="9">
    <location>
        <begin position="226"/>
        <end position="302"/>
    </location>
</feature>
<dbReference type="EMBL" id="JAFREP010000007">
    <property type="protein sequence ID" value="MBO1318861.1"/>
    <property type="molecule type" value="Genomic_DNA"/>
</dbReference>
<dbReference type="InterPro" id="IPR037066">
    <property type="entry name" value="Plug_dom_sf"/>
</dbReference>
<dbReference type="InterPro" id="IPR039426">
    <property type="entry name" value="TonB-dep_rcpt-like"/>
</dbReference>
<feature type="signal peptide" evidence="8">
    <location>
        <begin position="1"/>
        <end position="22"/>
    </location>
</feature>
<dbReference type="Proteomes" id="UP000664417">
    <property type="component" value="Unassembled WGS sequence"/>
</dbReference>
<name>A0A8J7U515_9BACT</name>
<dbReference type="InterPro" id="IPR057601">
    <property type="entry name" value="Oar-like_b-barrel"/>
</dbReference>
<dbReference type="Gene3D" id="2.170.130.10">
    <property type="entry name" value="TonB-dependent receptor, plug domain"/>
    <property type="match status" value="1"/>
</dbReference>
<evidence type="ECO:0000256" key="8">
    <source>
        <dbReference type="SAM" id="SignalP"/>
    </source>
</evidence>
<evidence type="ECO:0000256" key="6">
    <source>
        <dbReference type="ARBA" id="ARBA00023237"/>
    </source>
</evidence>
<keyword evidence="10" id="KW-0675">Receptor</keyword>
<dbReference type="PANTHER" id="PTHR30069">
    <property type="entry name" value="TONB-DEPENDENT OUTER MEMBRANE RECEPTOR"/>
    <property type="match status" value="1"/>
</dbReference>
<dbReference type="Pfam" id="PF25183">
    <property type="entry name" value="OMP_b-brl_4"/>
    <property type="match status" value="3"/>
</dbReference>
<keyword evidence="6 7" id="KW-0998">Cell outer membrane</keyword>
<reference evidence="10" key="1">
    <citation type="submission" date="2021-03" db="EMBL/GenBank/DDBJ databases">
        <authorList>
            <person name="Wang G."/>
        </authorList>
    </citation>
    <scope>NUCLEOTIDE SEQUENCE</scope>
    <source>
        <strain evidence="10">KCTC 12899</strain>
    </source>
</reference>
<dbReference type="InterPro" id="IPR008969">
    <property type="entry name" value="CarboxyPept-like_regulatory"/>
</dbReference>